<organism evidence="1 2">
    <name type="scientific">Halobacillus campisalis</name>
    <dbReference type="NCBI Taxonomy" id="435909"/>
    <lineage>
        <taxon>Bacteria</taxon>
        <taxon>Bacillati</taxon>
        <taxon>Bacillota</taxon>
        <taxon>Bacilli</taxon>
        <taxon>Bacillales</taxon>
        <taxon>Bacillaceae</taxon>
        <taxon>Halobacillus</taxon>
    </lineage>
</organism>
<reference evidence="2" key="1">
    <citation type="journal article" date="2019" name="Int. J. Syst. Evol. Microbiol.">
        <title>The Global Catalogue of Microorganisms (GCM) 10K type strain sequencing project: providing services to taxonomists for standard genome sequencing and annotation.</title>
        <authorList>
            <consortium name="The Broad Institute Genomics Platform"/>
            <consortium name="The Broad Institute Genome Sequencing Center for Infectious Disease"/>
            <person name="Wu L."/>
            <person name="Ma J."/>
        </authorList>
    </citation>
    <scope>NUCLEOTIDE SEQUENCE [LARGE SCALE GENOMIC DNA]</scope>
    <source>
        <strain evidence="2">CCUG 73951</strain>
    </source>
</reference>
<proteinExistence type="predicted"/>
<keyword evidence="2" id="KW-1185">Reference proteome</keyword>
<comment type="caution">
    <text evidence="1">The sequence shown here is derived from an EMBL/GenBank/DDBJ whole genome shotgun (WGS) entry which is preliminary data.</text>
</comment>
<dbReference type="EMBL" id="JBHTBY010000011">
    <property type="protein sequence ID" value="MFC7321885.1"/>
    <property type="molecule type" value="Genomic_DNA"/>
</dbReference>
<dbReference type="RefSeq" id="WP_289215819.1">
    <property type="nucleotide sequence ID" value="NZ_JAPVRC010000004.1"/>
</dbReference>
<gene>
    <name evidence="1" type="ORF">ACFQMN_13435</name>
</gene>
<sequence length="183" mass="20689">MAVPQIQIQSTPARLGLNIDRGEQTIRQPKAQQSIQQPKADMSIQQRPGKLTIDQTKAWHNIDLKNALLRTKDTAQVGEQKWMQGIARVSSEGDELMKIENGGNPIASQAERNSGFDFDIQLGRTPVNELVDLHYQPGEADISVQRNEPIINVERRDPETSFQQGKVGTYMQQYPDIQIDWKV</sequence>
<dbReference type="Proteomes" id="UP001596494">
    <property type="component" value="Unassembled WGS sequence"/>
</dbReference>
<name>A0ABW2K4X1_9BACI</name>
<accession>A0ABW2K4X1</accession>
<protein>
    <submittedName>
        <fullName evidence="1">DUF6470 family protein</fullName>
    </submittedName>
</protein>
<dbReference type="InterPro" id="IPR045527">
    <property type="entry name" value="DUF6470"/>
</dbReference>
<evidence type="ECO:0000313" key="2">
    <source>
        <dbReference type="Proteomes" id="UP001596494"/>
    </source>
</evidence>
<evidence type="ECO:0000313" key="1">
    <source>
        <dbReference type="EMBL" id="MFC7321885.1"/>
    </source>
</evidence>
<dbReference type="Pfam" id="PF20074">
    <property type="entry name" value="DUF6470"/>
    <property type="match status" value="1"/>
</dbReference>